<evidence type="ECO:0000313" key="2">
    <source>
        <dbReference type="EMBL" id="CAB9530009.1"/>
    </source>
</evidence>
<dbReference type="Proteomes" id="UP001153069">
    <property type="component" value="Unassembled WGS sequence"/>
</dbReference>
<sequence length="208" mass="23258">MTDGIQRHISSLMQDRPKSFCIISDNALSLNNSEAMSTKQRPRRAKSTDRPGAVIKAPFSRTRSAPHRIPKRFHSVDTTDDLPTSNSRWSSVPETNKSKSTMTPPQRRGLSKDGQEQLQKLASSRQQQKSLPPTKPMRKLLDDEETALMPESMSLACCIAHGAAKRRTKGVRAIRRPTQEKRRNIVDILDAALGSLDMSDDTMTISTF</sequence>
<proteinExistence type="predicted"/>
<gene>
    <name evidence="2" type="ORF">SEMRO_2705_G335180.1</name>
</gene>
<dbReference type="AlphaFoldDB" id="A0A9N8F3G3"/>
<keyword evidence="3" id="KW-1185">Reference proteome</keyword>
<name>A0A9N8F3G3_9STRA</name>
<protein>
    <submittedName>
        <fullName evidence="2">Uncharacterized protein</fullName>
    </submittedName>
</protein>
<dbReference type="EMBL" id="CAICTM010002703">
    <property type="protein sequence ID" value="CAB9530009.1"/>
    <property type="molecule type" value="Genomic_DNA"/>
</dbReference>
<reference evidence="2" key="1">
    <citation type="submission" date="2020-06" db="EMBL/GenBank/DDBJ databases">
        <authorList>
            <consortium name="Plant Systems Biology data submission"/>
        </authorList>
    </citation>
    <scope>NUCLEOTIDE SEQUENCE</scope>
    <source>
        <strain evidence="2">D6</strain>
    </source>
</reference>
<accession>A0A9N8F3G3</accession>
<feature type="region of interest" description="Disordered" evidence="1">
    <location>
        <begin position="33"/>
        <end position="138"/>
    </location>
</feature>
<organism evidence="2 3">
    <name type="scientific">Seminavis robusta</name>
    <dbReference type="NCBI Taxonomy" id="568900"/>
    <lineage>
        <taxon>Eukaryota</taxon>
        <taxon>Sar</taxon>
        <taxon>Stramenopiles</taxon>
        <taxon>Ochrophyta</taxon>
        <taxon>Bacillariophyta</taxon>
        <taxon>Bacillariophyceae</taxon>
        <taxon>Bacillariophycidae</taxon>
        <taxon>Naviculales</taxon>
        <taxon>Naviculaceae</taxon>
        <taxon>Seminavis</taxon>
    </lineage>
</organism>
<feature type="compositionally biased region" description="Polar residues" evidence="1">
    <location>
        <begin position="81"/>
        <end position="104"/>
    </location>
</feature>
<feature type="compositionally biased region" description="Polar residues" evidence="1">
    <location>
        <begin position="116"/>
        <end position="131"/>
    </location>
</feature>
<feature type="compositionally biased region" description="Basic residues" evidence="1">
    <location>
        <begin position="64"/>
        <end position="73"/>
    </location>
</feature>
<comment type="caution">
    <text evidence="2">The sequence shown here is derived from an EMBL/GenBank/DDBJ whole genome shotgun (WGS) entry which is preliminary data.</text>
</comment>
<evidence type="ECO:0000313" key="3">
    <source>
        <dbReference type="Proteomes" id="UP001153069"/>
    </source>
</evidence>
<evidence type="ECO:0000256" key="1">
    <source>
        <dbReference type="SAM" id="MobiDB-lite"/>
    </source>
</evidence>